<dbReference type="Gene3D" id="3.40.50.410">
    <property type="entry name" value="von Willebrand factor, type A domain"/>
    <property type="match status" value="1"/>
</dbReference>
<dbReference type="InterPro" id="IPR051928">
    <property type="entry name" value="NorD/CobT"/>
</dbReference>
<dbReference type="PANTHER" id="PTHR41248">
    <property type="entry name" value="NORD PROTEIN"/>
    <property type="match status" value="1"/>
</dbReference>
<dbReference type="SUPFAM" id="SSF53300">
    <property type="entry name" value="vWA-like"/>
    <property type="match status" value="1"/>
</dbReference>
<keyword evidence="3" id="KW-1185">Reference proteome</keyword>
<gene>
    <name evidence="2" type="ORF">BCM14_2320</name>
</gene>
<evidence type="ECO:0008006" key="4">
    <source>
        <dbReference type="Google" id="ProtNLM"/>
    </source>
</evidence>
<evidence type="ECO:0000256" key="1">
    <source>
        <dbReference type="SAM" id="MobiDB-lite"/>
    </source>
</evidence>
<sequence length="555" mass="62547">MPSETHSPSLNGLALLFSALNDNTAQVSLMTAAQGLPLRARMILTPTHCLLPAHLIEPSTSNELKLAAIAHAAGHILFSKPARPATGLKPMGIAVVSALEDARIEALMTKVFPGTARWFKKSLAFTADELGINFSTLLHRLSRALGDEAYEDEHFWVQKGRRLFSETRNSTGLADYQSFRQIASILANDLGQMRVQFNAQQFVVPERYRDDHSFLWQFAEQGAAADASEGLTLPDTRRPRDAAERTQADSNQPVETVRRFEYPEWDYQRHVLKTDWCTVLETAPHRNLVGNKILPKNPDLQPMRGRPAKRLNRDRLLRGQREGEQIDLNAAVEFMVSRQARQFEEPRYFMRPQLSRRTGSILLMLDLSESSNDLLKSDSMQRSVLDVEKQAALTFAKSALAQGDRIAIHGFSSDTRQSTRYVRIVDFGEILTPDKAQLVLAQRARHSTRLGTAVRHGVNLLSLEHTDYRAMLVLSDGIPADIDVFDPKYLVEDARQAIQFAKQNSVHCYGLTLEPQAEASSRRIFGADNYRIVDYLTALPRHLENCYQVLSHRHS</sequence>
<evidence type="ECO:0000313" key="2">
    <source>
        <dbReference type="EMBL" id="PRY97180.1"/>
    </source>
</evidence>
<dbReference type="EMBL" id="PVTV01000015">
    <property type="protein sequence ID" value="PRY97180.1"/>
    <property type="molecule type" value="Genomic_DNA"/>
</dbReference>
<dbReference type="RefSeq" id="WP_106228151.1">
    <property type="nucleotide sequence ID" value="NZ_PVTV01000015.1"/>
</dbReference>
<dbReference type="Proteomes" id="UP000238308">
    <property type="component" value="Unassembled WGS sequence"/>
</dbReference>
<dbReference type="AlphaFoldDB" id="A0A2T0XE81"/>
<accession>A0A2T0XE81</accession>
<evidence type="ECO:0000313" key="3">
    <source>
        <dbReference type="Proteomes" id="UP000238308"/>
    </source>
</evidence>
<dbReference type="OrthoDB" id="9758211at2"/>
<dbReference type="PANTHER" id="PTHR41248:SF1">
    <property type="entry name" value="NORD PROTEIN"/>
    <property type="match status" value="1"/>
</dbReference>
<name>A0A2T0XE81_9BURK</name>
<proteinExistence type="predicted"/>
<dbReference type="InterPro" id="IPR036465">
    <property type="entry name" value="vWFA_dom_sf"/>
</dbReference>
<comment type="caution">
    <text evidence="2">The sequence shown here is derived from an EMBL/GenBank/DDBJ whole genome shotgun (WGS) entry which is preliminary data.</text>
</comment>
<protein>
    <recommendedName>
        <fullName evidence="4">VWFA domain-containing protein</fullName>
    </recommendedName>
</protein>
<feature type="region of interest" description="Disordered" evidence="1">
    <location>
        <begin position="227"/>
        <end position="253"/>
    </location>
</feature>
<reference evidence="2 3" key="1">
    <citation type="submission" date="2018-03" db="EMBL/GenBank/DDBJ databases">
        <title>Genomic Encyclopedia of Type Strains, Phase III (KMG-III): the genomes of soil and plant-associated and newly described type strains.</title>
        <authorList>
            <person name="Whitman W."/>
        </authorList>
    </citation>
    <scope>NUCLEOTIDE SEQUENCE [LARGE SCALE GENOMIC DNA]</scope>
    <source>
        <strain evidence="2 3">MWH-P2sevCIIIb</strain>
    </source>
</reference>
<organism evidence="2 3">
    <name type="scientific">Jezberella montanilacus</name>
    <dbReference type="NCBI Taxonomy" id="323426"/>
    <lineage>
        <taxon>Bacteria</taxon>
        <taxon>Pseudomonadati</taxon>
        <taxon>Pseudomonadota</taxon>
        <taxon>Betaproteobacteria</taxon>
        <taxon>Burkholderiales</taxon>
        <taxon>Alcaligenaceae</taxon>
        <taxon>Jezberella</taxon>
    </lineage>
</organism>
<feature type="compositionally biased region" description="Basic and acidic residues" evidence="1">
    <location>
        <begin position="235"/>
        <end position="247"/>
    </location>
</feature>